<keyword evidence="1" id="KW-1133">Transmembrane helix</keyword>
<dbReference type="Proteomes" id="UP000237632">
    <property type="component" value="Unassembled WGS sequence"/>
</dbReference>
<name>A0A105H0I6_BURVI</name>
<protein>
    <submittedName>
        <fullName evidence="3">Uncharacterized protein</fullName>
    </submittedName>
</protein>
<proteinExistence type="predicted"/>
<comment type="caution">
    <text evidence="3">The sequence shown here is derived from an EMBL/GenBank/DDBJ whole genome shotgun (WGS) entry which is preliminary data.</text>
</comment>
<keyword evidence="1" id="KW-0812">Transmembrane</keyword>
<evidence type="ECO:0000313" key="4">
    <source>
        <dbReference type="Proteomes" id="UP000237632"/>
    </source>
</evidence>
<dbReference type="RefSeq" id="WP_034192810.1">
    <property type="nucleotide sequence ID" value="NZ_CADFEZ010000020.1"/>
</dbReference>
<evidence type="ECO:0000313" key="2">
    <source>
        <dbReference type="EMBL" id="MDN7796494.1"/>
    </source>
</evidence>
<feature type="transmembrane region" description="Helical" evidence="1">
    <location>
        <begin position="82"/>
        <end position="105"/>
    </location>
</feature>
<dbReference type="AlphaFoldDB" id="A0A105H0I6"/>
<accession>A0A105H0I6</accession>
<dbReference type="EMBL" id="PVHK01000218">
    <property type="protein sequence ID" value="PRH38996.1"/>
    <property type="molecule type" value="Genomic_DNA"/>
</dbReference>
<feature type="transmembrane region" description="Helical" evidence="1">
    <location>
        <begin position="41"/>
        <end position="62"/>
    </location>
</feature>
<reference evidence="3 4" key="1">
    <citation type="submission" date="2018-03" db="EMBL/GenBank/DDBJ databases">
        <authorList>
            <person name="Nguyen K."/>
            <person name="Fouts D."/>
            <person name="Sutton G."/>
        </authorList>
    </citation>
    <scope>NUCLEOTIDE SEQUENCE [LARGE SCALE GENOMIC DNA]</scope>
    <source>
        <strain evidence="3 4">AU3578</strain>
    </source>
</reference>
<feature type="transmembrane region" description="Helical" evidence="1">
    <location>
        <begin position="12"/>
        <end position="34"/>
    </location>
</feature>
<keyword evidence="1" id="KW-0472">Membrane</keyword>
<evidence type="ECO:0000256" key="1">
    <source>
        <dbReference type="SAM" id="Phobius"/>
    </source>
</evidence>
<gene>
    <name evidence="3" type="ORF">C6T65_28665</name>
    <name evidence="2" type="ORF">QZM33_16290</name>
</gene>
<dbReference type="EMBL" id="JAUJRV010000011">
    <property type="protein sequence ID" value="MDN7796494.1"/>
    <property type="molecule type" value="Genomic_DNA"/>
</dbReference>
<evidence type="ECO:0000313" key="3">
    <source>
        <dbReference type="EMBL" id="PRH38996.1"/>
    </source>
</evidence>
<organism evidence="3 4">
    <name type="scientific">Burkholderia vietnamiensis</name>
    <dbReference type="NCBI Taxonomy" id="60552"/>
    <lineage>
        <taxon>Bacteria</taxon>
        <taxon>Pseudomonadati</taxon>
        <taxon>Pseudomonadota</taxon>
        <taxon>Betaproteobacteria</taxon>
        <taxon>Burkholderiales</taxon>
        <taxon>Burkholderiaceae</taxon>
        <taxon>Burkholderia</taxon>
        <taxon>Burkholderia cepacia complex</taxon>
    </lineage>
</organism>
<sequence>MFQTPGDSFVGGSLLGLCVEVPLAAVVSLLMHGVDWNAARIALLVATPVLIACALLLARPLAFSTVWKHKRSPFELDDNVRASIYGRLTGIAIGVVFGIMIATTFS</sequence>
<dbReference type="Proteomes" id="UP001171620">
    <property type="component" value="Unassembled WGS sequence"/>
</dbReference>
<reference evidence="2" key="2">
    <citation type="submission" date="2023-07" db="EMBL/GenBank/DDBJ databases">
        <title>A collection of bacterial strains from the Burkholderia cepacia Research Laboratory and Repository.</title>
        <authorList>
            <person name="Lipuma J."/>
            <person name="Spilker T."/>
            <person name="Caverly L."/>
        </authorList>
    </citation>
    <scope>NUCLEOTIDE SEQUENCE</scope>
    <source>
        <strain evidence="2">AU44268</strain>
    </source>
</reference>